<protein>
    <submittedName>
        <fullName evidence="7">HTTM domain protein</fullName>
    </submittedName>
</protein>
<proteinExistence type="predicted"/>
<dbReference type="InterPro" id="IPR052964">
    <property type="entry name" value="Sporulation_signal_mat"/>
</dbReference>
<sequence>MTFSSLRTSLTEYLFKPVSPWPAAVYRILFGLCVCATLLLLHGDWSNWFGVHGWITPDTIDQAETGFRLNLFALAPHSERWVTALYYLILGASITLTLGLGTRVSSVIVYLGLNALNQRNPIILHGGDTFLRSAAFFLIFASSAEVLSLDSLIRRYRKPSESVPRLISPWPLRLIQYQLALLYLASFWWKAHGNTWWNGTALYYVVNLGEVRRFPIPHILHTAWVLRLGGWCAMAFELLFPCLVWFKRFRNPILIAGLLFHLSLEYALNVPMFQWEVLSAYVLFLNFGERPTQTTR</sequence>
<dbReference type="RefSeq" id="WP_013580133.1">
    <property type="nucleotide sequence ID" value="NC_015064.1"/>
</dbReference>
<evidence type="ECO:0000256" key="4">
    <source>
        <dbReference type="ARBA" id="ARBA00023136"/>
    </source>
</evidence>
<comment type="subcellular location">
    <subcellularLocation>
        <location evidence="1">Endomembrane system</location>
        <topology evidence="1">Multi-pass membrane protein</topology>
    </subcellularLocation>
</comment>
<evidence type="ECO:0000313" key="7">
    <source>
        <dbReference type="EMBL" id="ADW68814.1"/>
    </source>
</evidence>
<dbReference type="EMBL" id="CP002480">
    <property type="protein sequence ID" value="ADW68814.1"/>
    <property type="molecule type" value="Genomic_DNA"/>
</dbReference>
<feature type="transmembrane region" description="Helical" evidence="5">
    <location>
        <begin position="130"/>
        <end position="149"/>
    </location>
</feature>
<feature type="transmembrane region" description="Helical" evidence="5">
    <location>
        <begin position="84"/>
        <end position="110"/>
    </location>
</feature>
<keyword evidence="3 5" id="KW-1133">Transmembrane helix</keyword>
<feature type="transmembrane region" description="Helical" evidence="5">
    <location>
        <begin position="224"/>
        <end position="246"/>
    </location>
</feature>
<dbReference type="STRING" id="1198114.AciX9_1766"/>
<keyword evidence="4 5" id="KW-0472">Membrane</keyword>
<keyword evidence="8" id="KW-1185">Reference proteome</keyword>
<organism evidence="8">
    <name type="scientific">Granulicella tundricola (strain ATCC BAA-1859 / DSM 23138 / MP5ACTX9)</name>
    <dbReference type="NCBI Taxonomy" id="1198114"/>
    <lineage>
        <taxon>Bacteria</taxon>
        <taxon>Pseudomonadati</taxon>
        <taxon>Acidobacteriota</taxon>
        <taxon>Terriglobia</taxon>
        <taxon>Terriglobales</taxon>
        <taxon>Acidobacteriaceae</taxon>
        <taxon>Granulicella</taxon>
    </lineage>
</organism>
<dbReference type="SMART" id="SM00752">
    <property type="entry name" value="HTTM"/>
    <property type="match status" value="1"/>
</dbReference>
<dbReference type="GO" id="GO:0012505">
    <property type="term" value="C:endomembrane system"/>
    <property type="evidence" value="ECO:0007669"/>
    <property type="project" value="UniProtKB-SubCell"/>
</dbReference>
<evidence type="ECO:0000259" key="6">
    <source>
        <dbReference type="SMART" id="SM00752"/>
    </source>
</evidence>
<dbReference type="PANTHER" id="PTHR39535:SF2">
    <property type="entry name" value="HTTM DOMAIN-CONTAINING PROTEIN"/>
    <property type="match status" value="1"/>
</dbReference>
<evidence type="ECO:0000256" key="1">
    <source>
        <dbReference type="ARBA" id="ARBA00004127"/>
    </source>
</evidence>
<evidence type="ECO:0000256" key="2">
    <source>
        <dbReference type="ARBA" id="ARBA00022692"/>
    </source>
</evidence>
<accession>E8WZC6</accession>
<feature type="transmembrane region" description="Helical" evidence="5">
    <location>
        <begin position="170"/>
        <end position="189"/>
    </location>
</feature>
<dbReference type="PANTHER" id="PTHR39535">
    <property type="entry name" value="SPORULATION-DELAYING PROTEIN SDPB"/>
    <property type="match status" value="1"/>
</dbReference>
<evidence type="ECO:0000313" key="8">
    <source>
        <dbReference type="Proteomes" id="UP000000343"/>
    </source>
</evidence>
<feature type="transmembrane region" description="Helical" evidence="5">
    <location>
        <begin position="20"/>
        <end position="41"/>
    </location>
</feature>
<reference evidence="8" key="1">
    <citation type="submission" date="2011-01" db="EMBL/GenBank/DDBJ databases">
        <title>Complete sequence of chromosome of Acidobacterium sp. MP5ACTX9.</title>
        <authorList>
            <consortium name="US DOE Joint Genome Institute"/>
            <person name="Lucas S."/>
            <person name="Copeland A."/>
            <person name="Lapidus A."/>
            <person name="Cheng J.-F."/>
            <person name="Goodwin L."/>
            <person name="Pitluck S."/>
            <person name="Teshima H."/>
            <person name="Detter J.C."/>
            <person name="Han C."/>
            <person name="Tapia R."/>
            <person name="Land M."/>
            <person name="Hauser L."/>
            <person name="Kyrpides N."/>
            <person name="Ivanova N."/>
            <person name="Ovchinnikova G."/>
            <person name="Pagani I."/>
            <person name="Rawat S.R."/>
            <person name="Mannisto M."/>
            <person name="Haggblom M.M."/>
            <person name="Woyke T."/>
        </authorList>
    </citation>
    <scope>NUCLEOTIDE SEQUENCE [LARGE SCALE GENOMIC DNA]</scope>
    <source>
        <strain evidence="8">MP5ACTX9</strain>
    </source>
</reference>
<gene>
    <name evidence="7" type="ordered locus">AciX9_1766</name>
</gene>
<keyword evidence="2 5" id="KW-0812">Transmembrane</keyword>
<dbReference type="InterPro" id="IPR011020">
    <property type="entry name" value="HTTM-like"/>
</dbReference>
<dbReference type="OrthoDB" id="128729at2"/>
<feature type="transmembrane region" description="Helical" evidence="5">
    <location>
        <begin position="253"/>
        <end position="275"/>
    </location>
</feature>
<dbReference type="Pfam" id="PF05090">
    <property type="entry name" value="HTTM"/>
    <property type="match status" value="1"/>
</dbReference>
<dbReference type="HOGENOM" id="CLU_045120_0_1_0"/>
<evidence type="ECO:0000256" key="3">
    <source>
        <dbReference type="ARBA" id="ARBA00022989"/>
    </source>
</evidence>
<dbReference type="KEGG" id="acm:AciX9_1766"/>
<feature type="domain" description="HTTM-like" evidence="6">
    <location>
        <begin position="15"/>
        <end position="289"/>
    </location>
</feature>
<dbReference type="AlphaFoldDB" id="E8WZC6"/>
<dbReference type="InterPro" id="IPR053934">
    <property type="entry name" value="HTTM_dom"/>
</dbReference>
<name>E8WZC6_GRATM</name>
<dbReference type="Proteomes" id="UP000000343">
    <property type="component" value="Chromosome"/>
</dbReference>
<dbReference type="eggNOG" id="COG3011">
    <property type="taxonomic scope" value="Bacteria"/>
</dbReference>
<dbReference type="PaxDb" id="1198114-AciX9_1766"/>
<evidence type="ECO:0000256" key="5">
    <source>
        <dbReference type="SAM" id="Phobius"/>
    </source>
</evidence>